<dbReference type="Proteomes" id="UP001485043">
    <property type="component" value="Unassembled WGS sequence"/>
</dbReference>
<dbReference type="GO" id="GO:0004672">
    <property type="term" value="F:protein kinase activity"/>
    <property type="evidence" value="ECO:0007669"/>
    <property type="project" value="InterPro"/>
</dbReference>
<feature type="compositionally biased region" description="Polar residues" evidence="2">
    <location>
        <begin position="780"/>
        <end position="790"/>
    </location>
</feature>
<dbReference type="Gene3D" id="1.10.510.10">
    <property type="entry name" value="Transferase(Phosphotransferase) domain 1"/>
    <property type="match status" value="1"/>
</dbReference>
<proteinExistence type="inferred from homology"/>
<feature type="compositionally biased region" description="Basic and acidic residues" evidence="2">
    <location>
        <begin position="770"/>
        <end position="779"/>
    </location>
</feature>
<dbReference type="EMBL" id="JALJOV010000715">
    <property type="protein sequence ID" value="KAK9861694.1"/>
    <property type="molecule type" value="Genomic_DNA"/>
</dbReference>
<feature type="compositionally biased region" description="Basic and acidic residues" evidence="2">
    <location>
        <begin position="628"/>
        <end position="663"/>
    </location>
</feature>
<comment type="caution">
    <text evidence="4">The sequence shown here is derived from an EMBL/GenBank/DDBJ whole genome shotgun (WGS) entry which is preliminary data.</text>
</comment>
<feature type="compositionally biased region" description="Low complexity" evidence="2">
    <location>
        <begin position="520"/>
        <end position="530"/>
    </location>
</feature>
<dbReference type="GO" id="GO:0005524">
    <property type="term" value="F:ATP binding"/>
    <property type="evidence" value="ECO:0007669"/>
    <property type="project" value="InterPro"/>
</dbReference>
<gene>
    <name evidence="4" type="ORF">WJX84_004100</name>
</gene>
<dbReference type="PROSITE" id="PS50011">
    <property type="entry name" value="PROTEIN_KINASE_DOM"/>
    <property type="match status" value="1"/>
</dbReference>
<dbReference type="Pfam" id="PF00069">
    <property type="entry name" value="Pkinase"/>
    <property type="match status" value="1"/>
</dbReference>
<accession>A0AAW1SWJ7</accession>
<evidence type="ECO:0000256" key="1">
    <source>
        <dbReference type="ARBA" id="ARBA00005926"/>
    </source>
</evidence>
<dbReference type="SUPFAM" id="SSF56112">
    <property type="entry name" value="Protein kinase-like (PK-like)"/>
    <property type="match status" value="1"/>
</dbReference>
<evidence type="ECO:0000259" key="3">
    <source>
        <dbReference type="PROSITE" id="PS50011"/>
    </source>
</evidence>
<feature type="compositionally biased region" description="Acidic residues" evidence="2">
    <location>
        <begin position="392"/>
        <end position="403"/>
    </location>
</feature>
<evidence type="ECO:0000313" key="5">
    <source>
        <dbReference type="Proteomes" id="UP001485043"/>
    </source>
</evidence>
<dbReference type="AlphaFoldDB" id="A0AAW1SWJ7"/>
<feature type="domain" description="Protein kinase" evidence="3">
    <location>
        <begin position="21"/>
        <end position="306"/>
    </location>
</feature>
<sequence length="911" mass="100500">MGRRIASLVKGLQLQHRDSTWKLTNRLGAGGFAEVWEVVTVSRQKHAVKFDLEAGNASVFHEHRILSKLKPCDRVVNVLKDGEGWYEGHFYFAMDLQGRNVAELQRGCPGSRFDLATCKSFGLCMLDALEQVHLAGYVHRDVKPANFVQGRTSNTAGSLYVLDFGVARRFRDENSRVKPQRVGYDEFRGSTTYASINALHKEDLGRRDDLWSWLYMLVEMLNGYLPWKDAGRAATGGKAAGSPEEQKQVEKQTVLEAKMGCLADPSLLMTIAPLPEAIRRMSEYLATLEFEAEPDYQLLRQLLSSLTQLACAAAAAFGRSMAAAEAAAAAAFQAQANFDSEGSFPASPASPPDDARGFLPQPRLMPHTSFISGMEDPAFPSPASPAFSGGDDMLDQGDDDDVQQQDVPTPGISPRLSSPSAARDGLTRSPSDALTGILPPPPPRLGGRDGQDAFKSERAPYFVVQPTGPIKLRIPGNAGTPRAQACQNGTPFGKCRSDADRTAAAAWDELDLDNHRQLPAQLSPQQPAGPGLTGSKRQADGEAALEAAEAPPKKQRMSPPSPQASPPHLHNQISGNGPASATRRWWPDGGSHKDAAGGRQPQPPDFPVPAARPAAGDARTGSDPAAASDRRQLRDELRRDGSGRPGDDRGEIDAQDKSRDRSRSRSRGLWPDDRDRLQPRRSRSQDRDRYQRLEGSRHDSRFSSRDDYRSEDTRSNHDRSRGHEPVNGRSGRQDESSRSRFAPRNDHRPAGRDGGRDESPRQQQHFSRAKANDRRDRSESIQPRGSNRQGSMREGRSGERQLPYEVWARSLKHHVEASLSDGDPYRDLQEQARKFEKGGPGVPGMANSLKEDLNRLDAVELQSLVAWVIEYKLNSRSQAHDLDHVSHLIDDVSLFAQETAKRAHLRYKDQR</sequence>
<feature type="region of interest" description="Disordered" evidence="2">
    <location>
        <begin position="520"/>
        <end position="800"/>
    </location>
</feature>
<comment type="similarity">
    <text evidence="1">Belongs to the protein kinase superfamily. CK1 Ser/Thr protein kinase family. Casein kinase I subfamily.</text>
</comment>
<name>A0AAW1SWJ7_9CHLO</name>
<dbReference type="PANTHER" id="PTHR11909">
    <property type="entry name" value="CASEIN KINASE-RELATED"/>
    <property type="match status" value="1"/>
</dbReference>
<dbReference type="InterPro" id="IPR011009">
    <property type="entry name" value="Kinase-like_dom_sf"/>
</dbReference>
<feature type="region of interest" description="Disordered" evidence="2">
    <location>
        <begin position="339"/>
        <end position="452"/>
    </location>
</feature>
<protein>
    <recommendedName>
        <fullName evidence="3">Protein kinase domain-containing protein</fullName>
    </recommendedName>
</protein>
<evidence type="ECO:0000313" key="4">
    <source>
        <dbReference type="EMBL" id="KAK9861694.1"/>
    </source>
</evidence>
<organism evidence="4 5">
    <name type="scientific">Apatococcus fuscideae</name>
    <dbReference type="NCBI Taxonomy" id="2026836"/>
    <lineage>
        <taxon>Eukaryota</taxon>
        <taxon>Viridiplantae</taxon>
        <taxon>Chlorophyta</taxon>
        <taxon>core chlorophytes</taxon>
        <taxon>Trebouxiophyceae</taxon>
        <taxon>Chlorellales</taxon>
        <taxon>Chlorellaceae</taxon>
        <taxon>Apatococcus</taxon>
    </lineage>
</organism>
<feature type="region of interest" description="Disordered" evidence="2">
    <location>
        <begin position="475"/>
        <end position="494"/>
    </location>
</feature>
<keyword evidence="5" id="KW-1185">Reference proteome</keyword>
<dbReference type="SMART" id="SM00220">
    <property type="entry name" value="S_TKc"/>
    <property type="match status" value="1"/>
</dbReference>
<evidence type="ECO:0000256" key="2">
    <source>
        <dbReference type="SAM" id="MobiDB-lite"/>
    </source>
</evidence>
<dbReference type="InterPro" id="IPR050235">
    <property type="entry name" value="CK1_Ser-Thr_kinase"/>
</dbReference>
<dbReference type="InterPro" id="IPR000719">
    <property type="entry name" value="Prot_kinase_dom"/>
</dbReference>
<reference evidence="4 5" key="1">
    <citation type="journal article" date="2024" name="Nat. Commun.">
        <title>Phylogenomics reveals the evolutionary origins of lichenization in chlorophyte algae.</title>
        <authorList>
            <person name="Puginier C."/>
            <person name="Libourel C."/>
            <person name="Otte J."/>
            <person name="Skaloud P."/>
            <person name="Haon M."/>
            <person name="Grisel S."/>
            <person name="Petersen M."/>
            <person name="Berrin J.G."/>
            <person name="Delaux P.M."/>
            <person name="Dal Grande F."/>
            <person name="Keller J."/>
        </authorList>
    </citation>
    <scope>NUCLEOTIDE SEQUENCE [LARGE SCALE GENOMIC DNA]</scope>
    <source>
        <strain evidence="4 5">SAG 2523</strain>
    </source>
</reference>
<feature type="compositionally biased region" description="Basic and acidic residues" evidence="2">
    <location>
        <begin position="670"/>
        <end position="760"/>
    </location>
</feature>